<dbReference type="AlphaFoldDB" id="A0A919PND4"/>
<dbReference type="EMBL" id="BONQ01000081">
    <property type="protein sequence ID" value="GIG47029.1"/>
    <property type="molecule type" value="Genomic_DNA"/>
</dbReference>
<organism evidence="1 2">
    <name type="scientific">Dactylosporangium siamense</name>
    <dbReference type="NCBI Taxonomy" id="685454"/>
    <lineage>
        <taxon>Bacteria</taxon>
        <taxon>Bacillati</taxon>
        <taxon>Actinomycetota</taxon>
        <taxon>Actinomycetes</taxon>
        <taxon>Micromonosporales</taxon>
        <taxon>Micromonosporaceae</taxon>
        <taxon>Dactylosporangium</taxon>
    </lineage>
</organism>
<accession>A0A919PND4</accession>
<comment type="caution">
    <text evidence="1">The sequence shown here is derived from an EMBL/GenBank/DDBJ whole genome shotgun (WGS) entry which is preliminary data.</text>
</comment>
<evidence type="ECO:0000313" key="1">
    <source>
        <dbReference type="EMBL" id="GIG47029.1"/>
    </source>
</evidence>
<name>A0A919PND4_9ACTN</name>
<sequence>MTEYSDVFDEHAHHTVLDSVVGDETTTIDQDVPHLPTHDDPDVLYDDRDGDGVADTIYRDLDHDGRIDDVIYNPTEPGTLPVIHTETGAFGEEVDGLGDAIDLDGDGDMDKVVMDPVGGRSLVLVDTDGDHDADRKYHVSSEIHDV</sequence>
<evidence type="ECO:0000313" key="2">
    <source>
        <dbReference type="Proteomes" id="UP000660611"/>
    </source>
</evidence>
<proteinExistence type="predicted"/>
<dbReference type="Proteomes" id="UP000660611">
    <property type="component" value="Unassembled WGS sequence"/>
</dbReference>
<gene>
    <name evidence="1" type="ORF">Dsi01nite_050700</name>
</gene>
<protein>
    <submittedName>
        <fullName evidence="1">Uncharacterized protein</fullName>
    </submittedName>
</protein>
<keyword evidence="2" id="KW-1185">Reference proteome</keyword>
<dbReference type="RefSeq" id="WP_203848778.1">
    <property type="nucleotide sequence ID" value="NZ_BAAAVW010000017.1"/>
</dbReference>
<reference evidence="1" key="1">
    <citation type="submission" date="2021-01" db="EMBL/GenBank/DDBJ databases">
        <title>Whole genome shotgun sequence of Dactylosporangium siamense NBRC 106093.</title>
        <authorList>
            <person name="Komaki H."/>
            <person name="Tamura T."/>
        </authorList>
    </citation>
    <scope>NUCLEOTIDE SEQUENCE</scope>
    <source>
        <strain evidence="1">NBRC 106093</strain>
    </source>
</reference>